<dbReference type="RefSeq" id="WP_010313384.1">
    <property type="nucleotide sequence ID" value="NZ_CP061007.1"/>
</dbReference>
<name>A0A2N3XSB9_SACSN</name>
<reference evidence="1" key="1">
    <citation type="submission" date="2017-12" db="EMBL/GenBank/DDBJ databases">
        <title>Sequencing the genomes of 1000 Actinobacteria strains.</title>
        <authorList>
            <person name="Klenk H.-P."/>
        </authorList>
    </citation>
    <scope>NUCLEOTIDE SEQUENCE [LARGE SCALE GENOMIC DNA]</scope>
    <source>
        <strain evidence="1">DSM 44228</strain>
    </source>
</reference>
<dbReference type="Proteomes" id="UP000233786">
    <property type="component" value="Unassembled WGS sequence"/>
</dbReference>
<organism evidence="1 2">
    <name type="scientific">Saccharopolyspora spinosa</name>
    <dbReference type="NCBI Taxonomy" id="60894"/>
    <lineage>
        <taxon>Bacteria</taxon>
        <taxon>Bacillati</taxon>
        <taxon>Actinomycetota</taxon>
        <taxon>Actinomycetes</taxon>
        <taxon>Pseudonocardiales</taxon>
        <taxon>Pseudonocardiaceae</taxon>
        <taxon>Saccharopolyspora</taxon>
    </lineage>
</organism>
<accession>A0A2N3XSB9</accession>
<evidence type="ECO:0000313" key="1">
    <source>
        <dbReference type="EMBL" id="PKW13578.1"/>
    </source>
</evidence>
<dbReference type="OrthoDB" id="3697489at2"/>
<keyword evidence="2" id="KW-1185">Reference proteome</keyword>
<dbReference type="EMBL" id="PJNB01000001">
    <property type="protein sequence ID" value="PKW13578.1"/>
    <property type="molecule type" value="Genomic_DNA"/>
</dbReference>
<comment type="caution">
    <text evidence="1">The sequence shown here is derived from an EMBL/GenBank/DDBJ whole genome shotgun (WGS) entry which is preliminary data.</text>
</comment>
<dbReference type="AlphaFoldDB" id="A0A2N3XSB9"/>
<gene>
    <name evidence="1" type="ORF">A8926_1116</name>
</gene>
<protein>
    <submittedName>
        <fullName evidence="1">Uncharacterized protein</fullName>
    </submittedName>
</protein>
<evidence type="ECO:0000313" key="2">
    <source>
        <dbReference type="Proteomes" id="UP000233786"/>
    </source>
</evidence>
<sequence length="119" mass="13142">MDVFVWGSADTEHAVRVLEALRRFEVLDASLGSADVFGVRDGVLVELRQIDPSGLLVRFVDGTRPGRASIVAHSFLWILTRRGAVDEAMLVGPGVEPLRFRDGRIQRLTPLSSEHCTDD</sequence>
<proteinExistence type="predicted"/>